<gene>
    <name evidence="1" type="ORF">EZ437_01015</name>
</gene>
<keyword evidence="2" id="KW-1185">Reference proteome</keyword>
<dbReference type="PANTHER" id="PTHR38477:SF1">
    <property type="entry name" value="MUREIN L,D-TRANSPEPTIDASE CATALYTIC DOMAIN FAMILY PROTEIN"/>
    <property type="match status" value="1"/>
</dbReference>
<dbReference type="EMBL" id="SJSL01000001">
    <property type="protein sequence ID" value="TCD02598.1"/>
    <property type="molecule type" value="Genomic_DNA"/>
</dbReference>
<protein>
    <submittedName>
        <fullName evidence="1">Murein L,D-transpeptidase catalytic domain family protein</fullName>
    </submittedName>
</protein>
<sequence length="263" mass="28640">MRKYILGVAGLVVILFALTTISWTPATKNIKYSVSPASPDTLYNAYINRLYDTVGLAGSGLSIDVFEKAVTGFYNLKSSGKIAADKSILTIADFNQSSTKKRLWIVDLDKKAIILNTWVAHGRGSGDDKATRFSNTSDSHQSSMGFYVTGEIYRGQHGRSLRLDGMDQGFNSNARKRAIVVHGAEYVGQGTINALGRLGRSHGCPAVAPELTDEIINTIEGKTVMFINVNDHKYTSKYLDHHMAAMFASGPVQQSKPDTALSI</sequence>
<comment type="caution">
    <text evidence="1">The sequence shown here is derived from an EMBL/GenBank/DDBJ whole genome shotgun (WGS) entry which is preliminary data.</text>
</comment>
<dbReference type="AlphaFoldDB" id="A0A4R0NRC5"/>
<dbReference type="OrthoDB" id="9815195at2"/>
<dbReference type="PANTHER" id="PTHR38477">
    <property type="entry name" value="HYPOTHETICAL EXPORTED PROTEIN"/>
    <property type="match status" value="1"/>
</dbReference>
<dbReference type="Proteomes" id="UP000293347">
    <property type="component" value="Unassembled WGS sequence"/>
</dbReference>
<accession>A0A4R0NRC5</accession>
<evidence type="ECO:0000313" key="2">
    <source>
        <dbReference type="Proteomes" id="UP000293347"/>
    </source>
</evidence>
<dbReference type="InterPro" id="IPR032676">
    <property type="entry name" value="YkuD_2"/>
</dbReference>
<organism evidence="1 2">
    <name type="scientific">Pedobacter psychroterrae</name>
    <dbReference type="NCBI Taxonomy" id="2530453"/>
    <lineage>
        <taxon>Bacteria</taxon>
        <taxon>Pseudomonadati</taxon>
        <taxon>Bacteroidota</taxon>
        <taxon>Sphingobacteriia</taxon>
        <taxon>Sphingobacteriales</taxon>
        <taxon>Sphingobacteriaceae</taxon>
        <taxon>Pedobacter</taxon>
    </lineage>
</organism>
<name>A0A4R0NRC5_9SPHI</name>
<proteinExistence type="predicted"/>
<evidence type="ECO:0000313" key="1">
    <source>
        <dbReference type="EMBL" id="TCD02598.1"/>
    </source>
</evidence>
<reference evidence="1 2" key="1">
    <citation type="submission" date="2019-02" db="EMBL/GenBank/DDBJ databases">
        <title>Pedobacter sp. RP-1-14 sp. nov., isolated from Arctic soil.</title>
        <authorList>
            <person name="Dahal R.H."/>
        </authorList>
    </citation>
    <scope>NUCLEOTIDE SEQUENCE [LARGE SCALE GENOMIC DNA]</scope>
    <source>
        <strain evidence="1 2">RP-1-14</strain>
    </source>
</reference>
<dbReference type="Pfam" id="PF13645">
    <property type="entry name" value="YkuD_2"/>
    <property type="match status" value="1"/>
</dbReference>
<dbReference type="RefSeq" id="WP_131592295.1">
    <property type="nucleotide sequence ID" value="NZ_SJSL01000001.1"/>
</dbReference>